<name>A0A1I6C028_9BACI</name>
<evidence type="ECO:0000313" key="1">
    <source>
        <dbReference type="EMBL" id="SFQ86536.1"/>
    </source>
</evidence>
<reference evidence="1 2" key="1">
    <citation type="submission" date="2016-10" db="EMBL/GenBank/DDBJ databases">
        <authorList>
            <person name="Varghese N."/>
            <person name="Submissions S."/>
        </authorList>
    </citation>
    <scope>NUCLEOTIDE SEQUENCE [LARGE SCALE GENOMIC DNA]</scope>
    <source>
        <strain evidence="1 2">DSM 13796</strain>
    </source>
</reference>
<evidence type="ECO:0008006" key="3">
    <source>
        <dbReference type="Google" id="ProtNLM"/>
    </source>
</evidence>
<dbReference type="GeneID" id="93713188"/>
<evidence type="ECO:0000313" key="2">
    <source>
        <dbReference type="Proteomes" id="UP000182762"/>
    </source>
</evidence>
<organism evidence="1 2">
    <name type="scientific">Priestia endophytica DSM 13796</name>
    <dbReference type="NCBI Taxonomy" id="1121089"/>
    <lineage>
        <taxon>Bacteria</taxon>
        <taxon>Bacillati</taxon>
        <taxon>Bacillota</taxon>
        <taxon>Bacilli</taxon>
        <taxon>Bacillales</taxon>
        <taxon>Bacillaceae</taxon>
        <taxon>Priestia</taxon>
    </lineage>
</organism>
<accession>A0A1I6C028</accession>
<comment type="caution">
    <text evidence="1">The sequence shown here is derived from an EMBL/GenBank/DDBJ whole genome shotgun (WGS) entry which is preliminary data.</text>
</comment>
<gene>
    <name evidence="1" type="ORF">SAMN02745910_04663</name>
</gene>
<proteinExistence type="predicted"/>
<dbReference type="EMBL" id="FOXX01000019">
    <property type="protein sequence ID" value="SFQ86536.1"/>
    <property type="molecule type" value="Genomic_DNA"/>
</dbReference>
<sequence>MAFDYPNLKEYSLDIDELRNYIYKHFHLDFEYFDQWIDGWMKVLKSCEKDTDKQVNSLKENGFPMFEVFLQEMHFGGVTFKFNFIIDGAKDYVKTTQPKPKKMKASQFSKDIKWSRMQDDPKSELNNPILLATFPVENYMSVVIDGNHRLTKLLEKGEREVDYIHINPMDIINHNILLFTIDKAMYAFIIEAKVFQQHLEKGTPHKDLIESSNINNGFKEFNID</sequence>
<protein>
    <recommendedName>
        <fullName evidence="3">ParB/Sulfiredoxin domain-containing protein</fullName>
    </recommendedName>
</protein>
<keyword evidence="2" id="KW-1185">Reference proteome</keyword>
<dbReference type="Proteomes" id="UP000182762">
    <property type="component" value="Unassembled WGS sequence"/>
</dbReference>
<dbReference type="RefSeq" id="WP_061802888.1">
    <property type="nucleotide sequence ID" value="NZ_FOXX01000019.1"/>
</dbReference>